<name>A0A225WXY4_9STRA</name>
<sequence length="195" mass="21985">MTASNHQVLNVKFRTPPSQPDRRHHEPQRNIRFKQMLEALDKFEDIIKGGVATFVGREGHWIDPLSQVTLSDFVALDADDADYSDTSQPASLSVSKSAKSRGRPKKKRIGEGKQKTTKLVQGTLTPVSTLENLKTLLGDDYSYKTIQQKSQSLSERTLPATKKAIVGIFTQDECETNIRYFFPQWFVTKAQKAIT</sequence>
<gene>
    <name evidence="2" type="ORF">PHMEG_0002871</name>
</gene>
<evidence type="ECO:0000313" key="2">
    <source>
        <dbReference type="EMBL" id="OWZ22433.1"/>
    </source>
</evidence>
<evidence type="ECO:0000313" key="3">
    <source>
        <dbReference type="Proteomes" id="UP000198211"/>
    </source>
</evidence>
<evidence type="ECO:0000256" key="1">
    <source>
        <dbReference type="SAM" id="MobiDB-lite"/>
    </source>
</evidence>
<feature type="region of interest" description="Disordered" evidence="1">
    <location>
        <begin position="1"/>
        <end position="28"/>
    </location>
</feature>
<protein>
    <submittedName>
        <fullName evidence="2">ABC transporter</fullName>
    </submittedName>
</protein>
<feature type="region of interest" description="Disordered" evidence="1">
    <location>
        <begin position="83"/>
        <end position="115"/>
    </location>
</feature>
<reference evidence="3" key="1">
    <citation type="submission" date="2017-03" db="EMBL/GenBank/DDBJ databases">
        <title>Phytopthora megakarya and P. palmivora, two closely related causual agents of cacao black pod achieved similar genome size and gene model numbers by different mechanisms.</title>
        <authorList>
            <person name="Ali S."/>
            <person name="Shao J."/>
            <person name="Larry D.J."/>
            <person name="Kronmiller B."/>
            <person name="Shen D."/>
            <person name="Strem M.D."/>
            <person name="Melnick R.L."/>
            <person name="Guiltinan M.J."/>
            <person name="Tyler B.M."/>
            <person name="Meinhardt L.W."/>
            <person name="Bailey B.A."/>
        </authorList>
    </citation>
    <scope>NUCLEOTIDE SEQUENCE [LARGE SCALE GENOMIC DNA]</scope>
    <source>
        <strain evidence="3">zdho120</strain>
    </source>
</reference>
<comment type="caution">
    <text evidence="2">The sequence shown here is derived from an EMBL/GenBank/DDBJ whole genome shotgun (WGS) entry which is preliminary data.</text>
</comment>
<dbReference type="EMBL" id="NBNE01000137">
    <property type="protein sequence ID" value="OWZ22433.1"/>
    <property type="molecule type" value="Genomic_DNA"/>
</dbReference>
<feature type="compositionally biased region" description="Polar residues" evidence="1">
    <location>
        <begin position="84"/>
        <end position="97"/>
    </location>
</feature>
<dbReference type="Proteomes" id="UP000198211">
    <property type="component" value="Unassembled WGS sequence"/>
</dbReference>
<feature type="compositionally biased region" description="Basic residues" evidence="1">
    <location>
        <begin position="98"/>
        <end position="108"/>
    </location>
</feature>
<organism evidence="2 3">
    <name type="scientific">Phytophthora megakarya</name>
    <dbReference type="NCBI Taxonomy" id="4795"/>
    <lineage>
        <taxon>Eukaryota</taxon>
        <taxon>Sar</taxon>
        <taxon>Stramenopiles</taxon>
        <taxon>Oomycota</taxon>
        <taxon>Peronosporomycetes</taxon>
        <taxon>Peronosporales</taxon>
        <taxon>Peronosporaceae</taxon>
        <taxon>Phytophthora</taxon>
    </lineage>
</organism>
<dbReference type="AlphaFoldDB" id="A0A225WXY4"/>
<accession>A0A225WXY4</accession>
<dbReference type="OrthoDB" id="10459778at2759"/>
<proteinExistence type="predicted"/>
<keyword evidence="3" id="KW-1185">Reference proteome</keyword>